<evidence type="ECO:0000313" key="1">
    <source>
        <dbReference type="EMBL" id="PWN27858.1"/>
    </source>
</evidence>
<evidence type="ECO:0000313" key="2">
    <source>
        <dbReference type="Proteomes" id="UP000245884"/>
    </source>
</evidence>
<dbReference type="Proteomes" id="UP000245884">
    <property type="component" value="Unassembled WGS sequence"/>
</dbReference>
<keyword evidence="2" id="KW-1185">Reference proteome</keyword>
<dbReference type="GeneID" id="37030068"/>
<reference evidence="1 2" key="1">
    <citation type="journal article" date="2018" name="Mol. Biol. Evol.">
        <title>Broad Genomic Sampling Reveals a Smut Pathogenic Ancestry of the Fungal Clade Ustilaginomycotina.</title>
        <authorList>
            <person name="Kijpornyongpan T."/>
            <person name="Mondo S.J."/>
            <person name="Barry K."/>
            <person name="Sandor L."/>
            <person name="Lee J."/>
            <person name="Lipzen A."/>
            <person name="Pangilinan J."/>
            <person name="LaButti K."/>
            <person name="Hainaut M."/>
            <person name="Henrissat B."/>
            <person name="Grigoriev I.V."/>
            <person name="Spatafora J.W."/>
            <person name="Aime M.C."/>
        </authorList>
    </citation>
    <scope>NUCLEOTIDE SEQUENCE [LARGE SCALE GENOMIC DNA]</scope>
    <source>
        <strain evidence="1 2">MCA 5214</strain>
    </source>
</reference>
<protein>
    <submittedName>
        <fullName evidence="1">Uncharacterized protein</fullName>
    </submittedName>
</protein>
<dbReference type="RefSeq" id="XP_025362470.1">
    <property type="nucleotide sequence ID" value="XM_025508245.1"/>
</dbReference>
<proteinExistence type="predicted"/>
<dbReference type="EMBL" id="KZ819667">
    <property type="protein sequence ID" value="PWN27858.1"/>
    <property type="molecule type" value="Genomic_DNA"/>
</dbReference>
<name>A0A316USU0_9BASI</name>
<accession>A0A316USU0</accession>
<dbReference type="AlphaFoldDB" id="A0A316USU0"/>
<organism evidence="1 2">
    <name type="scientific">Jaminaea rosea</name>
    <dbReference type="NCBI Taxonomy" id="1569628"/>
    <lineage>
        <taxon>Eukaryota</taxon>
        <taxon>Fungi</taxon>
        <taxon>Dikarya</taxon>
        <taxon>Basidiomycota</taxon>
        <taxon>Ustilaginomycotina</taxon>
        <taxon>Exobasidiomycetes</taxon>
        <taxon>Microstromatales</taxon>
        <taxon>Microstromatales incertae sedis</taxon>
        <taxon>Jaminaea</taxon>
    </lineage>
</organism>
<gene>
    <name evidence="1" type="ORF">BDZ90DRAFT_260345</name>
</gene>
<sequence length="170" mass="19353">MRHETFHHQYHLSARTPDILAWLHSPPLFCWAKTKTTPILCNASDPSGGPYDWTLEAAHIPMTWRTFFQFPSNGLIMDMQYGMLKCRLHSEWMIDAVAGHEGEDVALLTGKVSLEAPDVFFGVMKRLMIDWISKRNNGRLVKRIQEGVGRSIVTSQSNEHDAVCEDEKGL</sequence>